<name>A0ABV4XT05_9CYAN</name>
<dbReference type="RefSeq" id="WP_413264229.1">
    <property type="nucleotide sequence ID" value="NZ_JBHFNR010000119.1"/>
</dbReference>
<organism evidence="2 3">
    <name type="scientific">Floridaenema flaviceps BLCC-F50</name>
    <dbReference type="NCBI Taxonomy" id="3153642"/>
    <lineage>
        <taxon>Bacteria</taxon>
        <taxon>Bacillati</taxon>
        <taxon>Cyanobacteriota</taxon>
        <taxon>Cyanophyceae</taxon>
        <taxon>Oscillatoriophycideae</taxon>
        <taxon>Aerosakkonematales</taxon>
        <taxon>Aerosakkonemataceae</taxon>
        <taxon>Floridanema</taxon>
        <taxon>Floridanema flaviceps</taxon>
    </lineage>
</organism>
<keyword evidence="1" id="KW-0812">Transmembrane</keyword>
<dbReference type="EMBL" id="JBHFNR010000119">
    <property type="protein sequence ID" value="MFB2894582.1"/>
    <property type="molecule type" value="Genomic_DNA"/>
</dbReference>
<dbReference type="Proteomes" id="UP001576784">
    <property type="component" value="Unassembled WGS sequence"/>
</dbReference>
<keyword evidence="1" id="KW-0472">Membrane</keyword>
<keyword evidence="3" id="KW-1185">Reference proteome</keyword>
<accession>A0ABV4XT05</accession>
<reference evidence="2 3" key="1">
    <citation type="submission" date="2024-09" db="EMBL/GenBank/DDBJ databases">
        <title>Floridaenema gen nov. (Aerosakkonemataceae, Aerosakkonematales ord. nov., Cyanobacteria) from benthic tropical and subtropical fresh waters, with the description of four new species.</title>
        <authorList>
            <person name="Moretto J.A."/>
            <person name="Berthold D.E."/>
            <person name="Lefler F.W."/>
            <person name="Huang I.-S."/>
            <person name="Laughinghouse H. IV."/>
        </authorList>
    </citation>
    <scope>NUCLEOTIDE SEQUENCE [LARGE SCALE GENOMIC DNA]</scope>
    <source>
        <strain evidence="2 3">BLCC-F50</strain>
    </source>
</reference>
<comment type="caution">
    <text evidence="2">The sequence shown here is derived from an EMBL/GenBank/DDBJ whole genome shotgun (WGS) entry which is preliminary data.</text>
</comment>
<evidence type="ECO:0000313" key="3">
    <source>
        <dbReference type="Proteomes" id="UP001576784"/>
    </source>
</evidence>
<gene>
    <name evidence="2" type="ORF">ACE1CI_16855</name>
</gene>
<feature type="transmembrane region" description="Helical" evidence="1">
    <location>
        <begin position="38"/>
        <end position="57"/>
    </location>
</feature>
<protein>
    <submittedName>
        <fullName evidence="2">Uncharacterized protein</fullName>
    </submittedName>
</protein>
<proteinExistence type="predicted"/>
<evidence type="ECO:0000256" key="1">
    <source>
        <dbReference type="SAM" id="Phobius"/>
    </source>
</evidence>
<evidence type="ECO:0000313" key="2">
    <source>
        <dbReference type="EMBL" id="MFB2894582.1"/>
    </source>
</evidence>
<keyword evidence="1" id="KW-1133">Transmembrane helix</keyword>
<sequence>MSENLVNLRKVFDNKKPTVYLFALSADCVFPVDDSARVQLLVVWLFKKALIAIIIIFNL</sequence>